<dbReference type="PANTHER" id="PTHR38074:SF1">
    <property type="entry name" value="ALTERED INHERITANCE OF MITOCHONDRIA PROTEIN 24, MITOCHONDRIAL"/>
    <property type="match status" value="1"/>
</dbReference>
<accession>A0A0S7C1Q7</accession>
<evidence type="ECO:0000259" key="2">
    <source>
        <dbReference type="Pfam" id="PF13240"/>
    </source>
</evidence>
<dbReference type="Gene3D" id="3.60.160.10">
    <property type="entry name" value="Mitochondrial biogenesis AIM24"/>
    <property type="match status" value="1"/>
</dbReference>
<dbReference type="EMBL" id="DF968182">
    <property type="protein sequence ID" value="GAP44030.1"/>
    <property type="molecule type" value="Genomic_DNA"/>
</dbReference>
<proteinExistence type="predicted"/>
<dbReference type="PANTHER" id="PTHR38074">
    <property type="entry name" value="ALTERED INHERITANCE OF MITOCHONDRIA PROTEIN 24, MITOCHONDRIAL"/>
    <property type="match status" value="1"/>
</dbReference>
<evidence type="ECO:0000256" key="1">
    <source>
        <dbReference type="SAM" id="MobiDB-lite"/>
    </source>
</evidence>
<feature type="compositionally biased region" description="Pro residues" evidence="1">
    <location>
        <begin position="40"/>
        <end position="56"/>
    </location>
</feature>
<feature type="domain" description="Zinc-ribbon" evidence="2">
    <location>
        <begin position="3"/>
        <end position="24"/>
    </location>
</feature>
<dbReference type="RefSeq" id="WP_137305673.1">
    <property type="nucleotide sequence ID" value="NZ_DF968182.1"/>
</dbReference>
<dbReference type="AlphaFoldDB" id="A0A0S7C1Q7"/>
<dbReference type="InterPro" id="IPR026870">
    <property type="entry name" value="Zinc_ribbon_dom"/>
</dbReference>
<dbReference type="InterPro" id="IPR016031">
    <property type="entry name" value="Trp_RNA-bd_attenuator-like_dom"/>
</dbReference>
<name>A0A0S7C1Q7_9BACT</name>
<keyword evidence="4" id="KW-1185">Reference proteome</keyword>
<feature type="region of interest" description="Disordered" evidence="1">
    <location>
        <begin position="29"/>
        <end position="56"/>
    </location>
</feature>
<evidence type="ECO:0000313" key="3">
    <source>
        <dbReference type="EMBL" id="GAP44030.1"/>
    </source>
</evidence>
<dbReference type="InterPro" id="IPR036983">
    <property type="entry name" value="AIM24_sf"/>
</dbReference>
<protein>
    <submittedName>
        <fullName evidence="3">Uncharacterized conserved protein, AIM24 family</fullName>
    </submittedName>
</protein>
<dbReference type="Pfam" id="PF13240">
    <property type="entry name" value="Zn_Ribbon_1"/>
    <property type="match status" value="1"/>
</dbReference>
<evidence type="ECO:0000313" key="4">
    <source>
        <dbReference type="Proteomes" id="UP000053091"/>
    </source>
</evidence>
<dbReference type="Proteomes" id="UP000053091">
    <property type="component" value="Unassembled WGS sequence"/>
</dbReference>
<gene>
    <name evidence="3" type="ORF">TBC1_112191</name>
</gene>
<dbReference type="SUPFAM" id="SSF51219">
    <property type="entry name" value="TRAP-like"/>
    <property type="match status" value="1"/>
</dbReference>
<dbReference type="STRING" id="1678841.TBC1_112191"/>
<dbReference type="InterPro" id="IPR002838">
    <property type="entry name" value="AIM24"/>
</dbReference>
<dbReference type="OrthoDB" id="7595353at2"/>
<dbReference type="Pfam" id="PF01987">
    <property type="entry name" value="AIM24"/>
    <property type="match status" value="1"/>
</dbReference>
<organism evidence="3">
    <name type="scientific">Lentimicrobium saccharophilum</name>
    <dbReference type="NCBI Taxonomy" id="1678841"/>
    <lineage>
        <taxon>Bacteria</taxon>
        <taxon>Pseudomonadati</taxon>
        <taxon>Bacteroidota</taxon>
        <taxon>Bacteroidia</taxon>
        <taxon>Bacteroidales</taxon>
        <taxon>Lentimicrobiaceae</taxon>
        <taxon>Lentimicrobium</taxon>
    </lineage>
</organism>
<reference evidence="3" key="1">
    <citation type="journal article" date="2015" name="Genome Announc.">
        <title>Draft Genome Sequence of Bacteroidales Strain TBC1, a Novel Isolate from a Methanogenic Wastewater Treatment System.</title>
        <authorList>
            <person name="Tourlousse D.M."/>
            <person name="Matsuura N."/>
            <person name="Sun L."/>
            <person name="Toyonaga M."/>
            <person name="Kuroda K."/>
            <person name="Ohashi A."/>
            <person name="Cruz R."/>
            <person name="Yamaguchi T."/>
            <person name="Sekiguchi Y."/>
        </authorList>
    </citation>
    <scope>NUCLEOTIDE SEQUENCE [LARGE SCALE GENOMIC DNA]</scope>
    <source>
        <strain evidence="3">TBC1</strain>
    </source>
</reference>
<sequence>MAFCGNCGTRLKDGAVFCHECGARQDAGAAPPVRQTMQPPSAPPPPVYQAPPPPPPATAVTGAIKFSVEEKQMLKMVKVEMQNTMFRCESGAMYYMQGNLQIESKMPSAGGLLKSMVTKETAFKPTISGTGTVYLEPSFGEFTIMDLKNETWILDKGAYYASEMGIEVGLWTNKAISGLFSGEGFFQTQVSGTGKVIVVSNGPLEEINLVNDRLVVDGSFAIARTAGIDFTVNKATKGLFSSWTSGEGIVNTFTGTGKVLIAPAANRHVTMMNYLGSIYRRVIAIKNS</sequence>